<name>A0A9Q0RC05_ANAIG</name>
<protein>
    <submittedName>
        <fullName evidence="1">Uncharacterized protein</fullName>
    </submittedName>
</protein>
<dbReference type="Proteomes" id="UP001149090">
    <property type="component" value="Unassembled WGS sequence"/>
</dbReference>
<evidence type="ECO:0000313" key="1">
    <source>
        <dbReference type="EMBL" id="KAJ5074053.1"/>
    </source>
</evidence>
<accession>A0A9Q0RC05</accession>
<comment type="caution">
    <text evidence="1">The sequence shown here is derived from an EMBL/GenBank/DDBJ whole genome shotgun (WGS) entry which is preliminary data.</text>
</comment>
<dbReference type="AlphaFoldDB" id="A0A9Q0RC05"/>
<keyword evidence="2" id="KW-1185">Reference proteome</keyword>
<dbReference type="EMBL" id="JAPDFW010000070">
    <property type="protein sequence ID" value="KAJ5074053.1"/>
    <property type="molecule type" value="Genomic_DNA"/>
</dbReference>
<evidence type="ECO:0000313" key="2">
    <source>
        <dbReference type="Proteomes" id="UP001149090"/>
    </source>
</evidence>
<sequence length="124" mass="14529">MSKEFSEFLTFLDAKIENISPKNKTLSFLHQSAHNLIFATTQLNISLRNLEPNTLTLPEIFELIQTIFISLKKLGNIVLQIEILQEKEIDIIEKEYVYRTNKLEEDIHQFEKEIESLSNFNSNN</sequence>
<proteinExistence type="predicted"/>
<organism evidence="1 2">
    <name type="scientific">Anaeramoeba ignava</name>
    <name type="common">Anaerobic marine amoeba</name>
    <dbReference type="NCBI Taxonomy" id="1746090"/>
    <lineage>
        <taxon>Eukaryota</taxon>
        <taxon>Metamonada</taxon>
        <taxon>Anaeramoebidae</taxon>
        <taxon>Anaeramoeba</taxon>
    </lineage>
</organism>
<reference evidence="1" key="1">
    <citation type="submission" date="2022-10" db="EMBL/GenBank/DDBJ databases">
        <title>Novel sulphate-reducing endosymbionts in the free-living metamonad Anaeramoeba.</title>
        <authorList>
            <person name="Jerlstrom-Hultqvist J."/>
            <person name="Cepicka I."/>
            <person name="Gallot-Lavallee L."/>
            <person name="Salas-Leiva D."/>
            <person name="Curtis B.A."/>
            <person name="Zahonova K."/>
            <person name="Pipaliya S."/>
            <person name="Dacks J."/>
            <person name="Roger A.J."/>
        </authorList>
    </citation>
    <scope>NUCLEOTIDE SEQUENCE</scope>
    <source>
        <strain evidence="1">BMAN</strain>
    </source>
</reference>
<gene>
    <name evidence="1" type="ORF">M0811_00681</name>
</gene>